<keyword evidence="2" id="KW-1185">Reference proteome</keyword>
<reference evidence="1 2" key="1">
    <citation type="submission" date="2016-10" db="EMBL/GenBank/DDBJ databases">
        <authorList>
            <person name="de Groot N.N."/>
        </authorList>
    </citation>
    <scope>NUCLEOTIDE SEQUENCE [LARGE SCALE GENOMIC DNA]</scope>
    <source>
        <strain evidence="1 2">DSM 11443</strain>
    </source>
</reference>
<proteinExistence type="predicted"/>
<accession>A0A1I1UY09</accession>
<sequence length="100" mass="11451">MQDVITMLQNMHRPRLMMRAAKVGAEGYRRDAHLPRLLGHSTLPRHYQALLKLIEIETELNTKRKATEPDYSLMRHLDVLIAMVGEARILRAAQVPLGLV</sequence>
<evidence type="ECO:0000313" key="1">
    <source>
        <dbReference type="EMBL" id="SFD75445.1"/>
    </source>
</evidence>
<dbReference type="Proteomes" id="UP000198977">
    <property type="component" value="Unassembled WGS sequence"/>
</dbReference>
<dbReference type="EMBL" id="FOMW01000002">
    <property type="protein sequence ID" value="SFD75445.1"/>
    <property type="molecule type" value="Genomic_DNA"/>
</dbReference>
<evidence type="ECO:0000313" key="2">
    <source>
        <dbReference type="Proteomes" id="UP000198977"/>
    </source>
</evidence>
<protein>
    <submittedName>
        <fullName evidence="1">Uncharacterized protein</fullName>
    </submittedName>
</protein>
<dbReference type="STRING" id="74348.SAMN04488523_102284"/>
<dbReference type="RefSeq" id="WP_093922508.1">
    <property type="nucleotide sequence ID" value="NZ_FOMW01000002.1"/>
</dbReference>
<dbReference type="AlphaFoldDB" id="A0A1I1UY09"/>
<name>A0A1I1UY09_9RHOB</name>
<dbReference type="Pfam" id="PF20083">
    <property type="entry name" value="DUF6477"/>
    <property type="match status" value="1"/>
</dbReference>
<gene>
    <name evidence="1" type="ORF">SAMN04488523_102284</name>
</gene>
<dbReference type="OrthoDB" id="7875218at2"/>
<organism evidence="1 2">
    <name type="scientific">Sulfitobacter brevis</name>
    <dbReference type="NCBI Taxonomy" id="74348"/>
    <lineage>
        <taxon>Bacteria</taxon>
        <taxon>Pseudomonadati</taxon>
        <taxon>Pseudomonadota</taxon>
        <taxon>Alphaproteobacteria</taxon>
        <taxon>Rhodobacterales</taxon>
        <taxon>Roseobacteraceae</taxon>
        <taxon>Sulfitobacter</taxon>
    </lineage>
</organism>
<dbReference type="InterPro" id="IPR045516">
    <property type="entry name" value="DUF6477"/>
</dbReference>